<dbReference type="AlphaFoldDB" id="A0A419DFS5"/>
<protein>
    <submittedName>
        <fullName evidence="2">VOC family protein</fullName>
    </submittedName>
</protein>
<dbReference type="CDD" id="cd06588">
    <property type="entry name" value="PhnB_like"/>
    <property type="match status" value="1"/>
</dbReference>
<evidence type="ECO:0000259" key="1">
    <source>
        <dbReference type="Pfam" id="PF06983"/>
    </source>
</evidence>
<accession>A0A419DFS5</accession>
<gene>
    <name evidence="2" type="ORF">C4544_01255</name>
</gene>
<dbReference type="Gene3D" id="3.10.180.10">
    <property type="entry name" value="2,3-Dihydroxybiphenyl 1,2-Dioxygenase, domain 1"/>
    <property type="match status" value="1"/>
</dbReference>
<dbReference type="SUPFAM" id="SSF54593">
    <property type="entry name" value="Glyoxalase/Bleomycin resistance protein/Dihydroxybiphenyl dioxygenase"/>
    <property type="match status" value="1"/>
</dbReference>
<dbReference type="PANTHER" id="PTHR33990:SF2">
    <property type="entry name" value="PHNB-LIKE DOMAIN-CONTAINING PROTEIN"/>
    <property type="match status" value="1"/>
</dbReference>
<comment type="caution">
    <text evidence="2">The sequence shown here is derived from an EMBL/GenBank/DDBJ whole genome shotgun (WGS) entry which is preliminary data.</text>
</comment>
<dbReference type="Proteomes" id="UP000285655">
    <property type="component" value="Unassembled WGS sequence"/>
</dbReference>
<reference evidence="2 3" key="1">
    <citation type="journal article" date="2017" name="ISME J.">
        <title>Energy and carbon metabolisms in a deep terrestrial subsurface fluid microbial community.</title>
        <authorList>
            <person name="Momper L."/>
            <person name="Jungbluth S.P."/>
            <person name="Lee M.D."/>
            <person name="Amend J.P."/>
        </authorList>
    </citation>
    <scope>NUCLEOTIDE SEQUENCE [LARGE SCALE GENOMIC DNA]</scope>
    <source>
        <strain evidence="2">SURF_29</strain>
    </source>
</reference>
<dbReference type="InterPro" id="IPR028973">
    <property type="entry name" value="PhnB-like"/>
</dbReference>
<proteinExistence type="predicted"/>
<name>A0A419DFS5_9BACT</name>
<dbReference type="PIRSF" id="PIRSF021700">
    <property type="entry name" value="3_dmu_93_MTrfase"/>
    <property type="match status" value="1"/>
</dbReference>
<sequence length="153" mass="17402">MQKITPNLWFAGNAKEAVDFYVSVFKDAKVLNTEYYPKTKEEGLADFQKDLAGDVLMIEFELFGQRFVAINADDTFKPNEAVSFTIACEGQEEIDYYWEKLTADGGQESVCGWLKDKYGFSWQVNPTNMGELMKKPGAFKTMMGQKKIVIADF</sequence>
<evidence type="ECO:0000313" key="3">
    <source>
        <dbReference type="Proteomes" id="UP000285655"/>
    </source>
</evidence>
<evidence type="ECO:0000313" key="2">
    <source>
        <dbReference type="EMBL" id="RJO61971.1"/>
    </source>
</evidence>
<feature type="domain" description="PhnB-like" evidence="1">
    <location>
        <begin position="2"/>
        <end position="124"/>
    </location>
</feature>
<dbReference type="InterPro" id="IPR009725">
    <property type="entry name" value="3_dmu_93_MTrfase"/>
</dbReference>
<dbReference type="PANTHER" id="PTHR33990">
    <property type="entry name" value="PROTEIN YJDN-RELATED"/>
    <property type="match status" value="1"/>
</dbReference>
<dbReference type="InterPro" id="IPR029068">
    <property type="entry name" value="Glyas_Bleomycin-R_OHBP_Dase"/>
</dbReference>
<organism evidence="2 3">
    <name type="scientific">candidate division WS5 bacterium</name>
    <dbReference type="NCBI Taxonomy" id="2093353"/>
    <lineage>
        <taxon>Bacteria</taxon>
        <taxon>candidate division WS5</taxon>
    </lineage>
</organism>
<dbReference type="Pfam" id="PF06983">
    <property type="entry name" value="3-dmu-9_3-mt"/>
    <property type="match status" value="1"/>
</dbReference>
<dbReference type="EMBL" id="QZJW01000006">
    <property type="protein sequence ID" value="RJO61971.1"/>
    <property type="molecule type" value="Genomic_DNA"/>
</dbReference>